<dbReference type="Gene3D" id="1.10.645.10">
    <property type="entry name" value="Cytochrome-c3 Hydrogenase, chain B"/>
    <property type="match status" value="1"/>
</dbReference>
<dbReference type="InterPro" id="IPR052197">
    <property type="entry name" value="ComplexI_49kDa-like"/>
</dbReference>
<reference evidence="6" key="1">
    <citation type="submission" date="2006-02" db="EMBL/GenBank/DDBJ databases">
        <title>Complete sequence of chromosome of Rhodoferax ferrireducens DSM 15236.</title>
        <authorList>
            <person name="Copeland A."/>
            <person name="Lucas S."/>
            <person name="Lapidus A."/>
            <person name="Barry K."/>
            <person name="Detter J.C."/>
            <person name="Glavina del Rio T."/>
            <person name="Hammon N."/>
            <person name="Israni S."/>
            <person name="Pitluck S."/>
            <person name="Brettin T."/>
            <person name="Bruce D."/>
            <person name="Han C."/>
            <person name="Tapia R."/>
            <person name="Gilna P."/>
            <person name="Kiss H."/>
            <person name="Schmutz J."/>
            <person name="Larimer F."/>
            <person name="Land M."/>
            <person name="Kyrpides N."/>
            <person name="Ivanova N."/>
            <person name="Richardson P."/>
        </authorList>
    </citation>
    <scope>NUCLEOTIDE SEQUENCE [LARGE SCALE GENOMIC DNA]</scope>
    <source>
        <strain evidence="6">ATCC BAA-621 / DSM 15236 / T118</strain>
    </source>
</reference>
<keyword evidence="2" id="KW-0520">NAD</keyword>
<proteinExistence type="predicted"/>
<dbReference type="GO" id="GO:0008137">
    <property type="term" value="F:NADH dehydrogenase (ubiquinone) activity"/>
    <property type="evidence" value="ECO:0007669"/>
    <property type="project" value="InterPro"/>
</dbReference>
<dbReference type="InterPro" id="IPR001268">
    <property type="entry name" value="NADH_UbQ_OxRdtase_30kDa_su"/>
</dbReference>
<dbReference type="GO" id="GO:0051287">
    <property type="term" value="F:NAD binding"/>
    <property type="evidence" value="ECO:0007669"/>
    <property type="project" value="InterPro"/>
</dbReference>
<dbReference type="Pfam" id="PF00329">
    <property type="entry name" value="Complex1_30kDa"/>
    <property type="match status" value="1"/>
</dbReference>
<accession>Q21TA6</accession>
<evidence type="ECO:0000259" key="4">
    <source>
        <dbReference type="Pfam" id="PF00346"/>
    </source>
</evidence>
<keyword evidence="6" id="KW-1185">Reference proteome</keyword>
<dbReference type="InterPro" id="IPR029014">
    <property type="entry name" value="NiFe-Hase_large"/>
</dbReference>
<dbReference type="EMBL" id="CP000267">
    <property type="protein sequence ID" value="ABD70997.1"/>
    <property type="molecule type" value="Genomic_DNA"/>
</dbReference>
<dbReference type="STRING" id="338969.Rfer_3288"/>
<name>Q21TA6_ALBFT</name>
<organism evidence="5 6">
    <name type="scientific">Albidiferax ferrireducens (strain ATCC BAA-621 / DSM 15236 / T118)</name>
    <name type="common">Rhodoferax ferrireducens</name>
    <dbReference type="NCBI Taxonomy" id="338969"/>
    <lineage>
        <taxon>Bacteria</taxon>
        <taxon>Pseudomonadati</taxon>
        <taxon>Pseudomonadota</taxon>
        <taxon>Betaproteobacteria</taxon>
        <taxon>Burkholderiales</taxon>
        <taxon>Comamonadaceae</taxon>
        <taxon>Rhodoferax</taxon>
    </lineage>
</organism>
<keyword evidence="5" id="KW-0830">Ubiquinone</keyword>
<dbReference type="RefSeq" id="WP_011465560.1">
    <property type="nucleotide sequence ID" value="NC_007908.1"/>
</dbReference>
<evidence type="ECO:0000256" key="2">
    <source>
        <dbReference type="ARBA" id="ARBA00023027"/>
    </source>
</evidence>
<gene>
    <name evidence="5" type="ordered locus">Rfer_3288</name>
</gene>
<dbReference type="GO" id="GO:0016651">
    <property type="term" value="F:oxidoreductase activity, acting on NAD(P)H"/>
    <property type="evidence" value="ECO:0007669"/>
    <property type="project" value="InterPro"/>
</dbReference>
<protein>
    <submittedName>
        <fullName evidence="5">NADH-ubiquinone oxidoreductase, chain 49kDa</fullName>
    </submittedName>
</protein>
<dbReference type="GO" id="GO:0048038">
    <property type="term" value="F:quinone binding"/>
    <property type="evidence" value="ECO:0007669"/>
    <property type="project" value="InterPro"/>
</dbReference>
<dbReference type="Pfam" id="PF00346">
    <property type="entry name" value="Complex1_49kDa"/>
    <property type="match status" value="1"/>
</dbReference>
<dbReference type="OrthoDB" id="9801496at2"/>
<evidence type="ECO:0000313" key="5">
    <source>
        <dbReference type="EMBL" id="ABD70997.1"/>
    </source>
</evidence>
<dbReference type="PANTHER" id="PTHR43485:SF1">
    <property type="entry name" value="FORMATE HYDROGENLYASE SUBUNIT 5-RELATED"/>
    <property type="match status" value="1"/>
</dbReference>
<dbReference type="InterPro" id="IPR037232">
    <property type="entry name" value="NADH_quin_OxRdtase_su_C/D-like"/>
</dbReference>
<feature type="domain" description="NADH:ubiquinone oxidoreductase 30kDa subunit" evidence="3">
    <location>
        <begin position="70"/>
        <end position="133"/>
    </location>
</feature>
<dbReference type="SUPFAM" id="SSF56762">
    <property type="entry name" value="HydB/Nqo4-like"/>
    <property type="match status" value="1"/>
</dbReference>
<dbReference type="HOGENOM" id="CLU_015134_3_1_4"/>
<evidence type="ECO:0000313" key="6">
    <source>
        <dbReference type="Proteomes" id="UP000008332"/>
    </source>
</evidence>
<dbReference type="AlphaFoldDB" id="Q21TA6"/>
<dbReference type="KEGG" id="rfr:Rfer_3288"/>
<dbReference type="Proteomes" id="UP000008332">
    <property type="component" value="Chromosome"/>
</dbReference>
<sequence>MKISGFDVDLQCVMAPVPIWHARVTVDEWRAAAAAVREGGGRLLAMWGGAGLADEPTVLACAAYVVLEGLIWLELPQSGEQLTYPDLLPFFPAAARMQRAAAELSGIRTKGSKDQRPWLNHGAWPLDYFPLRHAGEAPPPFPEEALVDYPFVRVEGDGVHEIAVGPVHAGIIEPGHFRFSVVGEKVLRLEQRLGYTHKGIEQRMTQLDPLLAYRLAGRVSGDSTVAYAWGYCMALESASACAVPPRALWMRALMLERERVANHLGDLGALGNDAAFAFGLAQFSRLREDWLRLSKEMFGHRLMMDCVLPGGVTHDIHGAHIDQLTRQCDAVEREVRTLRSIYEEHAGLQDRFMTTGRVTPALAAQLGLTGLAGRASAQAWDLRCDHAAAPYDVLQVKMATHSNGDVAARVSVRFDEVFESMRLIRQILAGLPAGPLRQDIALPGQASRGAGWVEGWRGEIFVALELSGASSDQRIRRCHLHDPSWQNWPVLEHAVMGNIVPDFPLINKSFNLSYSGHDL</sequence>
<feature type="domain" description="NADH-quinone oxidoreductase subunit D" evidence="4">
    <location>
        <begin position="284"/>
        <end position="439"/>
    </location>
</feature>
<dbReference type="InterPro" id="IPR001135">
    <property type="entry name" value="NADH_Q_OxRdtase_suD"/>
</dbReference>
<keyword evidence="1" id="KW-0560">Oxidoreductase</keyword>
<dbReference type="PANTHER" id="PTHR43485">
    <property type="entry name" value="HYDROGENASE-4 COMPONENT G"/>
    <property type="match status" value="1"/>
</dbReference>
<evidence type="ECO:0000256" key="1">
    <source>
        <dbReference type="ARBA" id="ARBA00023002"/>
    </source>
</evidence>
<dbReference type="eggNOG" id="COG3262">
    <property type="taxonomic scope" value="Bacteria"/>
</dbReference>
<dbReference type="SUPFAM" id="SSF143243">
    <property type="entry name" value="Nqo5-like"/>
    <property type="match status" value="1"/>
</dbReference>
<evidence type="ECO:0000259" key="3">
    <source>
        <dbReference type="Pfam" id="PF00329"/>
    </source>
</evidence>
<dbReference type="eggNOG" id="COG3261">
    <property type="taxonomic scope" value="Bacteria"/>
</dbReference>